<dbReference type="PANTHER" id="PTHR35706:SF1">
    <property type="entry name" value="EMBRYOGENESIS-LIKE PROTEIN"/>
    <property type="match status" value="1"/>
</dbReference>
<reference evidence="1 2" key="1">
    <citation type="submission" date="2015-06" db="EMBL/GenBank/DDBJ databases">
        <title>Expansion of signal transduction pathways in fungi by whole-genome duplication.</title>
        <authorList>
            <consortium name="DOE Joint Genome Institute"/>
            <person name="Corrochano L.M."/>
            <person name="Kuo A."/>
            <person name="Marcet-Houben M."/>
            <person name="Polaino S."/>
            <person name="Salamov A."/>
            <person name="Villalobos J.M."/>
            <person name="Alvarez M.I."/>
            <person name="Avalos J."/>
            <person name="Benito E.P."/>
            <person name="Benoit I."/>
            <person name="Burger G."/>
            <person name="Camino L.P."/>
            <person name="Canovas D."/>
            <person name="Cerda-Olmedo E."/>
            <person name="Cheng J.-F."/>
            <person name="Dominguez A."/>
            <person name="Elias M."/>
            <person name="Eslava A.P."/>
            <person name="Glaser F."/>
            <person name="Grimwood J."/>
            <person name="Gutierrez G."/>
            <person name="Heitman J."/>
            <person name="Henrissat B."/>
            <person name="Iturriaga E.A."/>
            <person name="Lang B.F."/>
            <person name="Lavin J.L."/>
            <person name="Lee S."/>
            <person name="Li W."/>
            <person name="Lindquist E."/>
            <person name="Lopez-Garcia S."/>
            <person name="Luque E.M."/>
            <person name="Marcos A.T."/>
            <person name="Martin J."/>
            <person name="Mccluskey K."/>
            <person name="Medina H.R."/>
            <person name="Miralles-Duran A."/>
            <person name="Miyazaki A."/>
            <person name="Munoz-Torres E."/>
            <person name="Oguiza J.A."/>
            <person name="Ohm R."/>
            <person name="Olmedo M."/>
            <person name="Orejas M."/>
            <person name="Ortiz-Castellanos L."/>
            <person name="Pisabarro A.G."/>
            <person name="Rodriguez-Romero J."/>
            <person name="Ruiz-Herrera J."/>
            <person name="Ruiz-Vazquez R."/>
            <person name="Sanz C."/>
            <person name="Schackwitz W."/>
            <person name="Schmutz J."/>
            <person name="Shahriari M."/>
            <person name="Shelest E."/>
            <person name="Silva-Franco F."/>
            <person name="Soanes D."/>
            <person name="Syed K."/>
            <person name="Tagua V.G."/>
            <person name="Talbot N.J."/>
            <person name="Thon M."/>
            <person name="De Vries R.P."/>
            <person name="Wiebenga A."/>
            <person name="Yadav J.S."/>
            <person name="Braun E.L."/>
            <person name="Baker S."/>
            <person name="Garre V."/>
            <person name="Horwitz B."/>
            <person name="Torres-Martinez S."/>
            <person name="Idnurm A."/>
            <person name="Herrera-Estrella A."/>
            <person name="Gabaldon T."/>
            <person name="Grigoriev I.V."/>
        </authorList>
    </citation>
    <scope>NUCLEOTIDE SEQUENCE [LARGE SCALE GENOMIC DNA]</scope>
    <source>
        <strain evidence="1 2">CBS 277.49</strain>
    </source>
</reference>
<name>A0A168INS6_MUCCL</name>
<accession>A0A168INS6</accession>
<organism evidence="1 2">
    <name type="scientific">Mucor lusitanicus CBS 277.49</name>
    <dbReference type="NCBI Taxonomy" id="747725"/>
    <lineage>
        <taxon>Eukaryota</taxon>
        <taxon>Fungi</taxon>
        <taxon>Fungi incertae sedis</taxon>
        <taxon>Mucoromycota</taxon>
        <taxon>Mucoromycotina</taxon>
        <taxon>Mucoromycetes</taxon>
        <taxon>Mucorales</taxon>
        <taxon>Mucorineae</taxon>
        <taxon>Mucoraceae</taxon>
        <taxon>Mucor</taxon>
    </lineage>
</organism>
<gene>
    <name evidence="1" type="ORF">MUCCIDRAFT_156982</name>
</gene>
<dbReference type="PANTHER" id="PTHR35706">
    <property type="entry name" value="F14O23.11 PROTEIN"/>
    <property type="match status" value="1"/>
</dbReference>
<proteinExistence type="predicted"/>
<dbReference type="EMBL" id="AMYB01000007">
    <property type="protein sequence ID" value="OAD00163.1"/>
    <property type="molecule type" value="Genomic_DNA"/>
</dbReference>
<dbReference type="InterPro" id="IPR053325">
    <property type="entry name" value="H3-Acetyl_Activator"/>
</dbReference>
<evidence type="ECO:0000313" key="2">
    <source>
        <dbReference type="Proteomes" id="UP000077051"/>
    </source>
</evidence>
<dbReference type="VEuPathDB" id="FungiDB:MUCCIDRAFT_156982"/>
<comment type="caution">
    <text evidence="1">The sequence shown here is derived from an EMBL/GenBank/DDBJ whole genome shotgun (WGS) entry which is preliminary data.</text>
</comment>
<dbReference type="Proteomes" id="UP000077051">
    <property type="component" value="Unassembled WGS sequence"/>
</dbReference>
<dbReference type="OrthoDB" id="273230at2759"/>
<evidence type="ECO:0000313" key="1">
    <source>
        <dbReference type="EMBL" id="OAD00163.1"/>
    </source>
</evidence>
<protein>
    <submittedName>
        <fullName evidence="1">Uncharacterized protein</fullName>
    </submittedName>
</protein>
<sequence>MHPLVHSPTQTTFKSKWHSFKTWFTPDLTKRRPSQCSTTSTTSTASTNSTATSCCCHQEDSLFIPSHTKRPSLTGSEGLGIVVDKCMSPFRRRPSNASSELSMVDTQKEVEKVYELYNLAMDELNYAEDSRGSPYYSGDRIAAREAIENCEESYSLLLMQTEQQNDDHLKSTIGFKIATLRSKYESLPLQDDQLSF</sequence>
<keyword evidence="2" id="KW-1185">Reference proteome</keyword>
<dbReference type="AlphaFoldDB" id="A0A168INS6"/>